<dbReference type="Gramene" id="Pp3c9_2190V3.2">
    <property type="protein sequence ID" value="PAC:32912288.CDS.1"/>
    <property type="gene ID" value="Pp3c9_2190"/>
</dbReference>
<dbReference type="PANTHER" id="PTHR48100:SF1">
    <property type="entry name" value="HISTIDINE PHOSPHATASE FAMILY PROTEIN-RELATED"/>
    <property type="match status" value="1"/>
</dbReference>
<dbReference type="EMBL" id="ABEU02000009">
    <property type="protein sequence ID" value="PNR47686.1"/>
    <property type="molecule type" value="Genomic_DNA"/>
</dbReference>
<dbReference type="STRING" id="3218.A9SLE0"/>
<evidence type="ECO:0000313" key="6">
    <source>
        <dbReference type="Proteomes" id="UP000006727"/>
    </source>
</evidence>
<dbReference type="EnsemblPlants" id="Pp3c9_2190V3.1">
    <property type="protein sequence ID" value="PAC:32912287.CDS.1"/>
    <property type="gene ID" value="Pp3c9_2190"/>
</dbReference>
<dbReference type="SUPFAM" id="SSF53254">
    <property type="entry name" value="Phosphoglycerate mutase-like"/>
    <property type="match status" value="1"/>
</dbReference>
<dbReference type="CDD" id="cd07067">
    <property type="entry name" value="HP_PGM_like"/>
    <property type="match status" value="1"/>
</dbReference>
<dbReference type="PaxDb" id="3218-PP1S90_208V6.1"/>
<dbReference type="InterPro" id="IPR029033">
    <property type="entry name" value="His_PPase_superfam"/>
</dbReference>
<dbReference type="GeneID" id="112286830"/>
<organism evidence="4">
    <name type="scientific">Physcomitrium patens</name>
    <name type="common">Spreading-leaved earth moss</name>
    <name type="synonym">Physcomitrella patens</name>
    <dbReference type="NCBI Taxonomy" id="3218"/>
    <lineage>
        <taxon>Eukaryota</taxon>
        <taxon>Viridiplantae</taxon>
        <taxon>Streptophyta</taxon>
        <taxon>Embryophyta</taxon>
        <taxon>Bryophyta</taxon>
        <taxon>Bryophytina</taxon>
        <taxon>Bryopsida</taxon>
        <taxon>Funariidae</taxon>
        <taxon>Funariales</taxon>
        <taxon>Funariaceae</taxon>
        <taxon>Physcomitrium</taxon>
    </lineage>
</organism>
<proteinExistence type="inferred from homology"/>
<dbReference type="PROSITE" id="PS00175">
    <property type="entry name" value="PG_MUTASE"/>
    <property type="match status" value="1"/>
</dbReference>
<evidence type="ECO:0008006" key="7">
    <source>
        <dbReference type="Google" id="ProtNLM"/>
    </source>
</evidence>
<dbReference type="OMA" id="CELRAIM"/>
<evidence type="ECO:0000313" key="5">
    <source>
        <dbReference type="EnsemblPlants" id="PAC:32912287.CDS.1"/>
    </source>
</evidence>
<dbReference type="HOGENOM" id="CLU_039184_4_0_1"/>
<dbReference type="Proteomes" id="UP000006727">
    <property type="component" value="Chromosome 9"/>
</dbReference>
<reference evidence="4 6" key="1">
    <citation type="journal article" date="2008" name="Science">
        <title>The Physcomitrella genome reveals evolutionary insights into the conquest of land by plants.</title>
        <authorList>
            <person name="Rensing S."/>
            <person name="Lang D."/>
            <person name="Zimmer A."/>
            <person name="Terry A."/>
            <person name="Salamov A."/>
            <person name="Shapiro H."/>
            <person name="Nishiyama T."/>
            <person name="Perroud P.-F."/>
            <person name="Lindquist E."/>
            <person name="Kamisugi Y."/>
            <person name="Tanahashi T."/>
            <person name="Sakakibara K."/>
            <person name="Fujita T."/>
            <person name="Oishi K."/>
            <person name="Shin-I T."/>
            <person name="Kuroki Y."/>
            <person name="Toyoda A."/>
            <person name="Suzuki Y."/>
            <person name="Hashimoto A."/>
            <person name="Yamaguchi K."/>
            <person name="Sugano A."/>
            <person name="Kohara Y."/>
            <person name="Fujiyama A."/>
            <person name="Anterola A."/>
            <person name="Aoki S."/>
            <person name="Ashton N."/>
            <person name="Barbazuk W.B."/>
            <person name="Barker E."/>
            <person name="Bennetzen J."/>
            <person name="Bezanilla M."/>
            <person name="Blankenship R."/>
            <person name="Cho S.H."/>
            <person name="Dutcher S."/>
            <person name="Estelle M."/>
            <person name="Fawcett J.A."/>
            <person name="Gundlach H."/>
            <person name="Hanada K."/>
            <person name="Heyl A."/>
            <person name="Hicks K.A."/>
            <person name="Hugh J."/>
            <person name="Lohr M."/>
            <person name="Mayer K."/>
            <person name="Melkozernov A."/>
            <person name="Murata T."/>
            <person name="Nelson D."/>
            <person name="Pils B."/>
            <person name="Prigge M."/>
            <person name="Reiss B."/>
            <person name="Renner T."/>
            <person name="Rombauts S."/>
            <person name="Rushton P."/>
            <person name="Sanderfoot A."/>
            <person name="Schween G."/>
            <person name="Shiu S.-H."/>
            <person name="Stueber K."/>
            <person name="Theodoulou F.L."/>
            <person name="Tu H."/>
            <person name="Van de Peer Y."/>
            <person name="Verrier P.J."/>
            <person name="Waters E."/>
            <person name="Wood A."/>
            <person name="Yang L."/>
            <person name="Cove D."/>
            <person name="Cuming A."/>
            <person name="Hasebe M."/>
            <person name="Lucas S."/>
            <person name="Mishler D.B."/>
            <person name="Reski R."/>
            <person name="Grigoriev I."/>
            <person name="Quatrano R.S."/>
            <person name="Boore J.L."/>
        </authorList>
    </citation>
    <scope>NUCLEOTIDE SEQUENCE [LARGE SCALE GENOMIC DNA]</scope>
    <source>
        <strain evidence="5 6">cv. Gransden 2004</strain>
    </source>
</reference>
<comment type="similarity">
    <text evidence="3">Belongs to the phosphoglycerate mutase family.</text>
</comment>
<dbReference type="OrthoDB" id="496981at2759"/>
<evidence type="ECO:0000313" key="4">
    <source>
        <dbReference type="EMBL" id="PNR47686.1"/>
    </source>
</evidence>
<dbReference type="InterPro" id="IPR013078">
    <property type="entry name" value="His_Pase_superF_clade-1"/>
</dbReference>
<keyword evidence="1" id="KW-0324">Glycolysis</keyword>
<dbReference type="eggNOG" id="KOG4754">
    <property type="taxonomic scope" value="Eukaryota"/>
</dbReference>
<dbReference type="GO" id="GO:0016791">
    <property type="term" value="F:phosphatase activity"/>
    <property type="evidence" value="ECO:0000318"/>
    <property type="project" value="GO_Central"/>
</dbReference>
<evidence type="ECO:0000256" key="3">
    <source>
        <dbReference type="ARBA" id="ARBA00038362"/>
    </source>
</evidence>
<dbReference type="SMART" id="SM00855">
    <property type="entry name" value="PGAM"/>
    <property type="match status" value="1"/>
</dbReference>
<dbReference type="PANTHER" id="PTHR48100">
    <property type="entry name" value="BROAD-SPECIFICITY PHOSPHATASE YOR283W-RELATED"/>
    <property type="match status" value="1"/>
</dbReference>
<evidence type="ECO:0000256" key="1">
    <source>
        <dbReference type="ARBA" id="ARBA00023152"/>
    </source>
</evidence>
<dbReference type="RefSeq" id="XP_024384909.1">
    <property type="nucleotide sequence ID" value="XM_024529141.2"/>
</dbReference>
<dbReference type="GO" id="GO:0005737">
    <property type="term" value="C:cytoplasm"/>
    <property type="evidence" value="ECO:0000318"/>
    <property type="project" value="GO_Central"/>
</dbReference>
<dbReference type="Gramene" id="Pp3c9_2190V3.1">
    <property type="protein sequence ID" value="PAC:32912287.CDS.1"/>
    <property type="gene ID" value="Pp3c9_2190"/>
</dbReference>
<sequence length="269" mass="29974">MAQGQGAYPAARCKVVYLVRHGQATHNKARLESPNDSVYESEAYFDAPLTELGWRQAQQVREHICNTGSIQPQLVVTSPLSRCIQTAVGIFGSGNSLGPGESNSNALMQNSVASHGLGISSLGCPRFVAVEWCRERMGQHPCDRRRTICKLQDQYPAVDFSEIVHDVDVHYKPTQRETEEEVRYRAQVFTNWLMNLSETRIAVVAHSGFIWEFTRLFGDDLSETVKSELQLGYANCELRAIMLVDKLGLAQAIFPADFPGCSAKYFPGQ</sequence>
<name>A9SLE0_PHYPA</name>
<gene>
    <name evidence="5" type="primary">LOC112286830</name>
    <name evidence="4" type="ORF">PHYPA_012159</name>
</gene>
<dbReference type="InterPro" id="IPR050275">
    <property type="entry name" value="PGM_Phosphatase"/>
</dbReference>
<dbReference type="Gene3D" id="3.40.50.1240">
    <property type="entry name" value="Phosphoglycerate mutase-like"/>
    <property type="match status" value="1"/>
</dbReference>
<dbReference type="EnsemblPlants" id="Pp3c9_2190V3.2">
    <property type="protein sequence ID" value="PAC:32912288.CDS.1"/>
    <property type="gene ID" value="Pp3c9_2190"/>
</dbReference>
<dbReference type="AlphaFoldDB" id="A9SLE0"/>
<keyword evidence="2" id="KW-0413">Isomerase</keyword>
<evidence type="ECO:0000256" key="2">
    <source>
        <dbReference type="ARBA" id="ARBA00023235"/>
    </source>
</evidence>
<protein>
    <recommendedName>
        <fullName evidence="7">Phosphoglycerate mutase-like protein</fullName>
    </recommendedName>
</protein>
<keyword evidence="6" id="KW-1185">Reference proteome</keyword>
<reference evidence="5" key="3">
    <citation type="submission" date="2020-12" db="UniProtKB">
        <authorList>
            <consortium name="EnsemblPlants"/>
        </authorList>
    </citation>
    <scope>IDENTIFICATION</scope>
</reference>
<dbReference type="Pfam" id="PF00300">
    <property type="entry name" value="His_Phos_1"/>
    <property type="match status" value="1"/>
</dbReference>
<accession>A9SLE0</accession>
<reference evidence="4 6" key="2">
    <citation type="journal article" date="2018" name="Plant J.">
        <title>The Physcomitrella patens chromosome-scale assembly reveals moss genome structure and evolution.</title>
        <authorList>
            <person name="Lang D."/>
            <person name="Ullrich K.K."/>
            <person name="Murat F."/>
            <person name="Fuchs J."/>
            <person name="Jenkins J."/>
            <person name="Haas F.B."/>
            <person name="Piednoel M."/>
            <person name="Gundlach H."/>
            <person name="Van Bel M."/>
            <person name="Meyberg R."/>
            <person name="Vives C."/>
            <person name="Morata J."/>
            <person name="Symeonidi A."/>
            <person name="Hiss M."/>
            <person name="Muchero W."/>
            <person name="Kamisugi Y."/>
            <person name="Saleh O."/>
            <person name="Blanc G."/>
            <person name="Decker E.L."/>
            <person name="van Gessel N."/>
            <person name="Grimwood J."/>
            <person name="Hayes R.D."/>
            <person name="Graham S.W."/>
            <person name="Gunter L.E."/>
            <person name="McDaniel S.F."/>
            <person name="Hoernstein S.N.W."/>
            <person name="Larsson A."/>
            <person name="Li F.W."/>
            <person name="Perroud P.F."/>
            <person name="Phillips J."/>
            <person name="Ranjan P."/>
            <person name="Rokshar D.S."/>
            <person name="Rothfels C.J."/>
            <person name="Schneider L."/>
            <person name="Shu S."/>
            <person name="Stevenson D.W."/>
            <person name="Thummler F."/>
            <person name="Tillich M."/>
            <person name="Villarreal Aguilar J.C."/>
            <person name="Widiez T."/>
            <person name="Wong G.K."/>
            <person name="Wymore A."/>
            <person name="Zhang Y."/>
            <person name="Zimmer A.D."/>
            <person name="Quatrano R.S."/>
            <person name="Mayer K.F.X."/>
            <person name="Goodstein D."/>
            <person name="Casacuberta J.M."/>
            <person name="Vandepoele K."/>
            <person name="Reski R."/>
            <person name="Cuming A.C."/>
            <person name="Tuskan G.A."/>
            <person name="Maumus F."/>
            <person name="Salse J."/>
            <person name="Schmutz J."/>
            <person name="Rensing S.A."/>
        </authorList>
    </citation>
    <scope>NUCLEOTIDE SEQUENCE [LARGE SCALE GENOMIC DNA]</scope>
    <source>
        <strain evidence="5 6">cv. Gransden 2004</strain>
    </source>
</reference>
<dbReference type="InterPro" id="IPR001345">
    <property type="entry name" value="PG/BPGM_mutase_AS"/>
</dbReference>